<evidence type="ECO:0000256" key="1">
    <source>
        <dbReference type="SAM" id="MobiDB-lite"/>
    </source>
</evidence>
<dbReference type="Proteomes" id="UP000817658">
    <property type="component" value="Chromosome 1"/>
</dbReference>
<dbReference type="EMBL" id="AP003076">
    <property type="protein sequence ID" value="BAD86976.1"/>
    <property type="molecule type" value="Genomic_DNA"/>
</dbReference>
<organism evidence="2">
    <name type="scientific">Oryza sativa subsp. japonica</name>
    <name type="common">Rice</name>
    <dbReference type="NCBI Taxonomy" id="39947"/>
    <lineage>
        <taxon>Eukaryota</taxon>
        <taxon>Viridiplantae</taxon>
        <taxon>Streptophyta</taxon>
        <taxon>Embryophyta</taxon>
        <taxon>Tracheophyta</taxon>
        <taxon>Spermatophyta</taxon>
        <taxon>Magnoliopsida</taxon>
        <taxon>Liliopsida</taxon>
        <taxon>Poales</taxon>
        <taxon>Poaceae</taxon>
        <taxon>BOP clade</taxon>
        <taxon>Oryzoideae</taxon>
        <taxon>Oryzeae</taxon>
        <taxon>Oryzinae</taxon>
        <taxon>Oryza</taxon>
        <taxon>Oryza sativa</taxon>
    </lineage>
</organism>
<gene>
    <name evidence="2" type="primary">P0481E12.44</name>
</gene>
<accession>Q5JNI1</accession>
<evidence type="ECO:0000313" key="2">
    <source>
        <dbReference type="EMBL" id="BAD86976.1"/>
    </source>
</evidence>
<protein>
    <submittedName>
        <fullName evidence="2">Uncharacterized protein</fullName>
    </submittedName>
</protein>
<name>Q5JNI1_ORYSJ</name>
<feature type="region of interest" description="Disordered" evidence="1">
    <location>
        <begin position="1"/>
        <end position="79"/>
    </location>
</feature>
<reference evidence="2" key="1">
    <citation type="journal article" date="2002" name="Nature">
        <title>The genome sequence and structure of rice chromosome 1.</title>
        <authorList>
            <person name="Sasaki T."/>
            <person name="Matsumoto T."/>
            <person name="Yamamoto K."/>
            <person name="Sakata K."/>
            <person name="Baba T."/>
            <person name="Katayose Y."/>
            <person name="Wu J."/>
            <person name="Niimura Y."/>
            <person name="Cheng Z."/>
            <person name="Nagamura Y."/>
            <person name="Antonio B.A."/>
            <person name="Kanamori H."/>
            <person name="Hosokawa S."/>
            <person name="Masukawa M."/>
            <person name="Arikawa K."/>
            <person name="Chiden Y."/>
            <person name="Hayashi M."/>
            <person name="Okamoto M."/>
            <person name="Ando T."/>
            <person name="Aoki H."/>
            <person name="Arita K."/>
            <person name="Hamada M."/>
            <person name="Harada C."/>
            <person name="Hijishita S."/>
            <person name="Honda M."/>
            <person name="Ichikawa Y."/>
            <person name="Idonuma A."/>
            <person name="Iijima M."/>
            <person name="Ikeda M."/>
            <person name="Ikeno M."/>
            <person name="Itoh S."/>
            <person name="Itoh T."/>
            <person name="Itoh Y."/>
            <person name="Itoh Y."/>
            <person name="Iwabuchi A."/>
            <person name="Kamiya K."/>
            <person name="Karasawa W."/>
            <person name="Katagiri S."/>
            <person name="Kikuta A."/>
            <person name="Kobayashi N."/>
            <person name="Kono I."/>
            <person name="Machita K."/>
            <person name="Maehara T."/>
            <person name="Mizuno H."/>
            <person name="Mizubayashi T."/>
            <person name="Mukai Y."/>
            <person name="Nagasaki H."/>
            <person name="Nakashima M."/>
            <person name="Nakama Y."/>
            <person name="Nakamichi Y."/>
            <person name="Nakamura M."/>
            <person name="Namiki N."/>
            <person name="Negishi M."/>
            <person name="Ohta I."/>
            <person name="Ono N."/>
            <person name="Saji S."/>
            <person name="Sakai K."/>
            <person name="Shibata M."/>
            <person name="Shimokawa T."/>
            <person name="Shomura A."/>
            <person name="Song J."/>
            <person name="Takazaki Y."/>
            <person name="Terasawa K."/>
            <person name="Tsuji K."/>
            <person name="Waki K."/>
            <person name="Yamagata H."/>
            <person name="Yamane H."/>
            <person name="Yoshiki S."/>
            <person name="Yoshihara R."/>
            <person name="Yukawa K."/>
            <person name="Zhong H."/>
            <person name="Iwama H."/>
            <person name="Endo T."/>
            <person name="Ito H."/>
            <person name="Hahn J.H."/>
            <person name="Kim H.I."/>
            <person name="Eun M.Y."/>
            <person name="Yano M."/>
            <person name="Jiang J."/>
            <person name="Gojobori T."/>
        </authorList>
    </citation>
    <scope>NUCLEOTIDE SEQUENCE [LARGE SCALE GENOMIC DNA]</scope>
</reference>
<sequence>MAEPRLNSEPRSRSWIGSSSCAANASEESDESPAFGSSEPAYGSNESSSSLPPPRTRQCCHRELHAATENSSPPPPRRVAAKLTMPSASLSAPLLWHARVGGRREEASSSRANLLPLA</sequence>
<feature type="compositionally biased region" description="Basic and acidic residues" evidence="1">
    <location>
        <begin position="1"/>
        <end position="12"/>
    </location>
</feature>
<dbReference type="AlphaFoldDB" id="Q5JNI1"/>
<proteinExistence type="predicted"/>